<dbReference type="Proteomes" id="UP000198796">
    <property type="component" value="Unassembled WGS sequence"/>
</dbReference>
<accession>A0A1I0XBS6</accession>
<reference evidence="1 2" key="1">
    <citation type="submission" date="2016-10" db="EMBL/GenBank/DDBJ databases">
        <authorList>
            <person name="de Groot N.N."/>
        </authorList>
    </citation>
    <scope>NUCLEOTIDE SEQUENCE [LARGE SCALE GENOMIC DNA]</scope>
    <source>
        <strain evidence="1 2">DSM 29316</strain>
    </source>
</reference>
<keyword evidence="2" id="KW-1185">Reference proteome</keyword>
<evidence type="ECO:0000313" key="1">
    <source>
        <dbReference type="EMBL" id="SFA97800.1"/>
    </source>
</evidence>
<dbReference type="AlphaFoldDB" id="A0A1I0XBS6"/>
<sequence>MRAAAEIYQEVLNGMSIAFMQQDFGIARRLMTTPHRVQTAGYSAVYSTEHELWTMFNDFCRALTDREVTNLVRTVQSAEYLDSGCIEGTHRSHFLRNGSPVAAPYVMTLRMDRVQGEWKISARKCDGLPFTWRNVFEGHGADMSGAVQVENAAHFFQQYIDLAAHCLLNRDFEQYGPTIALPYIVVEAENTFVLQTEEELRGAFDKFCGMLQNYKATDMISTARAVEGFGPDMIVGRFSTHILNSAVTVVPPYESALVLRRNQGKWRANLVVNGMRNAKQVIGLPLHLAGMNTVPN</sequence>
<proteinExistence type="predicted"/>
<dbReference type="STRING" id="871651.SAMN05421688_2034"/>
<dbReference type="EMBL" id="FOJU01000003">
    <property type="protein sequence ID" value="SFA97800.1"/>
    <property type="molecule type" value="Genomic_DNA"/>
</dbReference>
<gene>
    <name evidence="1" type="ORF">SAMN05421688_2034</name>
</gene>
<name>A0A1I0XBS6_9RHOB</name>
<evidence type="ECO:0000313" key="2">
    <source>
        <dbReference type="Proteomes" id="UP000198796"/>
    </source>
</evidence>
<organism evidence="1 2">
    <name type="scientific">Poseidonocella pacifica</name>
    <dbReference type="NCBI Taxonomy" id="871651"/>
    <lineage>
        <taxon>Bacteria</taxon>
        <taxon>Pseudomonadati</taxon>
        <taxon>Pseudomonadota</taxon>
        <taxon>Alphaproteobacteria</taxon>
        <taxon>Rhodobacterales</taxon>
        <taxon>Roseobacteraceae</taxon>
        <taxon>Poseidonocella</taxon>
    </lineage>
</organism>
<protein>
    <submittedName>
        <fullName evidence="1">Uncharacterized protein</fullName>
    </submittedName>
</protein>